<sequence>MTVSLIGSPRRTSEEARLDKNRRIKESIKATKAKRKTQTCSTFDLKIVGNKLSSTQREALVRVFLEAKWLWNECIASGDPFSYKPRKNVLVKTKDDTMDEREYRVLGSQMKQSLVKTIRSNIKTLATLKKQGRKTGTVGFTSKVKSLGLPQPETTYRIRGQKARIQNIPGWVRVRGVGQLEGWEQAKAVLTSEADGWHLHVTCYMDKEEHRKRREAKRLAPVKNTIIGLDMGVKTAITCSDGTEYDVMVGETDRLKREQRKLNRKKKGSNNRQRNRMRIRRAYTKQQNRLNDAANKTAAELLRNETIFMQDEQVKAWHRRYGRKIQHSILGRVKNRLTRHAGQVVVLSKWEPTTQLCPVCGTKTRIPLGRRIYKCADCGYTAPRDVKAAQTMVWLGQSEYSDKIPLERGEYKPVESASESYVDNLRMFSMRSAKQETVTASASR</sequence>
<dbReference type="InterPro" id="IPR010095">
    <property type="entry name" value="Cas12f1-like_TNB"/>
</dbReference>
<dbReference type="InterPro" id="IPR001959">
    <property type="entry name" value="Transposase"/>
</dbReference>
<feature type="domain" description="Probable transposase IS891/IS1136/IS1341" evidence="6">
    <location>
        <begin position="223"/>
        <end position="303"/>
    </location>
</feature>
<keyword evidence="3" id="KW-0238">DNA-binding</keyword>
<gene>
    <name evidence="8" type="ORF">APC1503_2075</name>
    <name evidence="9" type="ORF">CE169_02855</name>
</gene>
<evidence type="ECO:0000256" key="3">
    <source>
        <dbReference type="ARBA" id="ARBA00023125"/>
    </source>
</evidence>
<evidence type="ECO:0000256" key="2">
    <source>
        <dbReference type="ARBA" id="ARBA00022578"/>
    </source>
</evidence>
<evidence type="ECO:0000256" key="4">
    <source>
        <dbReference type="ARBA" id="ARBA00023172"/>
    </source>
</evidence>
<dbReference type="Pfam" id="PF01385">
    <property type="entry name" value="OrfB_IS605"/>
    <property type="match status" value="1"/>
</dbReference>
<dbReference type="Proteomes" id="UP000257074">
    <property type="component" value="Unassembled WGS sequence"/>
</dbReference>
<dbReference type="GO" id="GO:0006310">
    <property type="term" value="P:DNA recombination"/>
    <property type="evidence" value="ECO:0007669"/>
    <property type="project" value="UniProtKB-KW"/>
</dbReference>
<dbReference type="Proteomes" id="UP000232654">
    <property type="component" value="Unassembled WGS sequence"/>
</dbReference>
<reference evidence="8 10" key="2">
    <citation type="submission" date="2017-12" db="EMBL/GenBank/DDBJ databases">
        <title>Bifidobacterium longum APC/DPC strains.</title>
        <authorList>
            <person name="Arboleya S."/>
        </authorList>
    </citation>
    <scope>NUCLEOTIDE SEQUENCE [LARGE SCALE GENOMIC DNA]</scope>
    <source>
        <strain evidence="8 10">APC1503</strain>
    </source>
</reference>
<dbReference type="GO" id="GO:0032196">
    <property type="term" value="P:transposition"/>
    <property type="evidence" value="ECO:0007669"/>
    <property type="project" value="UniProtKB-KW"/>
</dbReference>
<dbReference type="RefSeq" id="WP_100991548.1">
    <property type="nucleotide sequence ID" value="NZ_JAWLRB010000023.1"/>
</dbReference>
<comment type="similarity">
    <text evidence="1">In the C-terminal section; belongs to the transposase 35 family.</text>
</comment>
<dbReference type="EMBL" id="NJNR01000010">
    <property type="protein sequence ID" value="RDX10023.1"/>
    <property type="molecule type" value="Genomic_DNA"/>
</dbReference>
<evidence type="ECO:0000313" key="9">
    <source>
        <dbReference type="EMBL" id="RDX10023.1"/>
    </source>
</evidence>
<accession>A0A2N0T7C4</accession>
<proteinExistence type="inferred from homology"/>
<reference evidence="9 11" key="1">
    <citation type="journal article" date="2017" name="Anaerobe">
        <title>Quantification, isolation and characterization of Bifidobacterium from the vaginal microbiomes of reproductive aged women.</title>
        <authorList>
            <person name="Freitas A.C."/>
            <person name="Hill J.E."/>
        </authorList>
    </citation>
    <scope>NUCLEOTIDE SEQUENCE [LARGE SCALE GENOMIC DNA]</scope>
    <source>
        <strain evidence="9 11">N6D05</strain>
    </source>
</reference>
<dbReference type="EMBL" id="PJDT01000031">
    <property type="protein sequence ID" value="PKC86896.1"/>
    <property type="molecule type" value="Genomic_DNA"/>
</dbReference>
<dbReference type="GO" id="GO:0003677">
    <property type="term" value="F:DNA binding"/>
    <property type="evidence" value="ECO:0007669"/>
    <property type="project" value="UniProtKB-KW"/>
</dbReference>
<keyword evidence="2" id="KW-0815">Transposition</keyword>
<name>A0A2N0T7C4_BIFLN</name>
<evidence type="ECO:0000256" key="1">
    <source>
        <dbReference type="ARBA" id="ARBA00008761"/>
    </source>
</evidence>
<evidence type="ECO:0000313" key="10">
    <source>
        <dbReference type="Proteomes" id="UP000232654"/>
    </source>
</evidence>
<evidence type="ECO:0000313" key="11">
    <source>
        <dbReference type="Proteomes" id="UP000257074"/>
    </source>
</evidence>
<dbReference type="Pfam" id="PF07282">
    <property type="entry name" value="Cas12f1-like_TNB"/>
    <property type="match status" value="1"/>
</dbReference>
<keyword evidence="4" id="KW-0233">DNA recombination</keyword>
<feature type="domain" description="Cas12f1-like TNB" evidence="7">
    <location>
        <begin position="333"/>
        <end position="390"/>
    </location>
</feature>
<organism evidence="9 11">
    <name type="scientific">Bifidobacterium longum</name>
    <dbReference type="NCBI Taxonomy" id="216816"/>
    <lineage>
        <taxon>Bacteria</taxon>
        <taxon>Bacillati</taxon>
        <taxon>Actinomycetota</taxon>
        <taxon>Actinomycetes</taxon>
        <taxon>Bifidobacteriales</taxon>
        <taxon>Bifidobacteriaceae</taxon>
        <taxon>Bifidobacterium</taxon>
    </lineage>
</organism>
<dbReference type="NCBIfam" id="NF040570">
    <property type="entry name" value="guided_TnpB"/>
    <property type="match status" value="1"/>
</dbReference>
<evidence type="ECO:0000313" key="8">
    <source>
        <dbReference type="EMBL" id="PKC86896.1"/>
    </source>
</evidence>
<protein>
    <submittedName>
        <fullName evidence="9">Transposase</fullName>
    </submittedName>
</protein>
<feature type="region of interest" description="Disordered" evidence="5">
    <location>
        <begin position="257"/>
        <end position="276"/>
    </location>
</feature>
<evidence type="ECO:0000259" key="7">
    <source>
        <dbReference type="Pfam" id="PF07282"/>
    </source>
</evidence>
<comment type="caution">
    <text evidence="9">The sequence shown here is derived from an EMBL/GenBank/DDBJ whole genome shotgun (WGS) entry which is preliminary data.</text>
</comment>
<evidence type="ECO:0000259" key="6">
    <source>
        <dbReference type="Pfam" id="PF01385"/>
    </source>
</evidence>
<evidence type="ECO:0000256" key="5">
    <source>
        <dbReference type="SAM" id="MobiDB-lite"/>
    </source>
</evidence>
<dbReference type="AlphaFoldDB" id="A0A2N0T7C4"/>